<dbReference type="InterPro" id="IPR000847">
    <property type="entry name" value="LysR_HTH_N"/>
</dbReference>
<dbReference type="PRINTS" id="PR00039">
    <property type="entry name" value="HTHLYSR"/>
</dbReference>
<name>A0A4R8H9U4_9FIRM</name>
<evidence type="ECO:0000256" key="4">
    <source>
        <dbReference type="ARBA" id="ARBA00023163"/>
    </source>
</evidence>
<reference evidence="6 7" key="1">
    <citation type="submission" date="2019-03" db="EMBL/GenBank/DDBJ databases">
        <title>Subsurface microbial communities from deep shales in Ohio and West Virginia, USA.</title>
        <authorList>
            <person name="Wrighton K."/>
        </authorList>
    </citation>
    <scope>NUCLEOTIDE SEQUENCE [LARGE SCALE GENOMIC DNA]</scope>
    <source>
        <strain evidence="6 7">MSL 6dP</strain>
    </source>
</reference>
<dbReference type="PANTHER" id="PTHR30126:SF39">
    <property type="entry name" value="HTH-TYPE TRANSCRIPTIONAL REGULATOR CYSL"/>
    <property type="match status" value="1"/>
</dbReference>
<dbReference type="InterPro" id="IPR005119">
    <property type="entry name" value="LysR_subst-bd"/>
</dbReference>
<protein>
    <submittedName>
        <fullName evidence="6">DNA-binding transcriptional LysR family regulator</fullName>
    </submittedName>
</protein>
<dbReference type="InterPro" id="IPR036388">
    <property type="entry name" value="WH-like_DNA-bd_sf"/>
</dbReference>
<evidence type="ECO:0000256" key="2">
    <source>
        <dbReference type="ARBA" id="ARBA00023015"/>
    </source>
</evidence>
<dbReference type="SUPFAM" id="SSF53850">
    <property type="entry name" value="Periplasmic binding protein-like II"/>
    <property type="match status" value="1"/>
</dbReference>
<dbReference type="Proteomes" id="UP000295832">
    <property type="component" value="Unassembled WGS sequence"/>
</dbReference>
<dbReference type="AlphaFoldDB" id="A0A4R8H9U4"/>
<keyword evidence="3 6" id="KW-0238">DNA-binding</keyword>
<dbReference type="STRING" id="926561.GCA_000379025_00383"/>
<evidence type="ECO:0000256" key="1">
    <source>
        <dbReference type="ARBA" id="ARBA00009437"/>
    </source>
</evidence>
<keyword evidence="4" id="KW-0804">Transcription</keyword>
<dbReference type="PANTHER" id="PTHR30126">
    <property type="entry name" value="HTH-TYPE TRANSCRIPTIONAL REGULATOR"/>
    <property type="match status" value="1"/>
</dbReference>
<dbReference type="Gene3D" id="3.40.190.290">
    <property type="match status" value="1"/>
</dbReference>
<dbReference type="CDD" id="cd08420">
    <property type="entry name" value="PBP2_CysL_like"/>
    <property type="match status" value="1"/>
</dbReference>
<evidence type="ECO:0000313" key="7">
    <source>
        <dbReference type="Proteomes" id="UP000295832"/>
    </source>
</evidence>
<evidence type="ECO:0000256" key="3">
    <source>
        <dbReference type="ARBA" id="ARBA00023125"/>
    </source>
</evidence>
<keyword evidence="7" id="KW-1185">Reference proteome</keyword>
<dbReference type="GO" id="GO:0000976">
    <property type="term" value="F:transcription cis-regulatory region binding"/>
    <property type="evidence" value="ECO:0007669"/>
    <property type="project" value="TreeGrafter"/>
</dbReference>
<organism evidence="6 7">
    <name type="scientific">Orenia marismortui</name>
    <dbReference type="NCBI Taxonomy" id="46469"/>
    <lineage>
        <taxon>Bacteria</taxon>
        <taxon>Bacillati</taxon>
        <taxon>Bacillota</taxon>
        <taxon>Clostridia</taxon>
        <taxon>Halanaerobiales</taxon>
        <taxon>Halobacteroidaceae</taxon>
        <taxon>Orenia</taxon>
    </lineage>
</organism>
<dbReference type="RefSeq" id="WP_134115180.1">
    <property type="nucleotide sequence ID" value="NZ_SOEG01000004.1"/>
</dbReference>
<dbReference type="Gene3D" id="1.10.10.10">
    <property type="entry name" value="Winged helix-like DNA-binding domain superfamily/Winged helix DNA-binding domain"/>
    <property type="match status" value="1"/>
</dbReference>
<dbReference type="InterPro" id="IPR036390">
    <property type="entry name" value="WH_DNA-bd_sf"/>
</dbReference>
<accession>A0A4R8H9U4</accession>
<dbReference type="PROSITE" id="PS50931">
    <property type="entry name" value="HTH_LYSR"/>
    <property type="match status" value="1"/>
</dbReference>
<feature type="domain" description="HTH lysR-type" evidence="5">
    <location>
        <begin position="1"/>
        <end position="58"/>
    </location>
</feature>
<proteinExistence type="inferred from homology"/>
<dbReference type="SUPFAM" id="SSF46785">
    <property type="entry name" value="Winged helix' DNA-binding domain"/>
    <property type="match status" value="1"/>
</dbReference>
<comment type="similarity">
    <text evidence="1">Belongs to the LysR transcriptional regulatory family.</text>
</comment>
<evidence type="ECO:0000313" key="6">
    <source>
        <dbReference type="EMBL" id="TDX52953.1"/>
    </source>
</evidence>
<dbReference type="FunFam" id="1.10.10.10:FF:000001">
    <property type="entry name" value="LysR family transcriptional regulator"/>
    <property type="match status" value="1"/>
</dbReference>
<sequence length="296" mass="34050">MTLRELKIFTTVCRTGSMSEAGRQLYITQPAISQTILDLEDKLNIKLFERINRKLILTYAGKRLLKYSKRILLLIAEAENDLEDIANLKTGKLRIGASMTIGTYLLPPIIKKFTTKYPEIDLNFIIDNTSVIEKKILNNDIDLGLVEGPINSKDICFDPFYNDELFLISSKENPLSKKKDILQSDIQKEAFINREKGSGTREIIDKIMNKYSISYKAKHILNNIEAIKEAVKNNLGISILPEVALKDDLQSGSIKRLILKDIEFKRQFNIIYHKDKNLTELLNKFIEYIKDYSNLN</sequence>
<gene>
    <name evidence="6" type="ORF">C7959_10479</name>
</gene>
<dbReference type="EMBL" id="SOEG01000004">
    <property type="protein sequence ID" value="TDX52953.1"/>
    <property type="molecule type" value="Genomic_DNA"/>
</dbReference>
<dbReference type="GO" id="GO:0003700">
    <property type="term" value="F:DNA-binding transcription factor activity"/>
    <property type="evidence" value="ECO:0007669"/>
    <property type="project" value="InterPro"/>
</dbReference>
<keyword evidence="2" id="KW-0805">Transcription regulation</keyword>
<evidence type="ECO:0000259" key="5">
    <source>
        <dbReference type="PROSITE" id="PS50931"/>
    </source>
</evidence>
<dbReference type="Pfam" id="PF00126">
    <property type="entry name" value="HTH_1"/>
    <property type="match status" value="1"/>
</dbReference>
<comment type="caution">
    <text evidence="6">The sequence shown here is derived from an EMBL/GenBank/DDBJ whole genome shotgun (WGS) entry which is preliminary data.</text>
</comment>
<dbReference type="Pfam" id="PF03466">
    <property type="entry name" value="LysR_substrate"/>
    <property type="match status" value="1"/>
</dbReference>